<evidence type="ECO:0000313" key="1">
    <source>
        <dbReference type="EMBL" id="MFD1130365.1"/>
    </source>
</evidence>
<sequence length="62" mass="6991">MQHTKGELYDLTADPGEWVNLYEEAKHARIREALKTELLMHLAVAWSKGPVLYDRGGLAPLS</sequence>
<gene>
    <name evidence="1" type="ORF">ACFQ3J_19645</name>
</gene>
<dbReference type="InterPro" id="IPR017850">
    <property type="entry name" value="Alkaline_phosphatase_core_sf"/>
</dbReference>
<dbReference type="SUPFAM" id="SSF53649">
    <property type="entry name" value="Alkaline phosphatase-like"/>
    <property type="match status" value="1"/>
</dbReference>
<dbReference type="Proteomes" id="UP001597169">
    <property type="component" value="Unassembled WGS sequence"/>
</dbReference>
<accession>A0ABW3Q8Q1</accession>
<organism evidence="1 2">
    <name type="scientific">Paenibacillus provencensis</name>
    <dbReference type="NCBI Taxonomy" id="441151"/>
    <lineage>
        <taxon>Bacteria</taxon>
        <taxon>Bacillati</taxon>
        <taxon>Bacillota</taxon>
        <taxon>Bacilli</taxon>
        <taxon>Bacillales</taxon>
        <taxon>Paenibacillaceae</taxon>
        <taxon>Paenibacillus</taxon>
    </lineage>
</organism>
<proteinExistence type="predicted"/>
<evidence type="ECO:0008006" key="3">
    <source>
        <dbReference type="Google" id="ProtNLM"/>
    </source>
</evidence>
<protein>
    <recommendedName>
        <fullName evidence="3">DUF4976 domain-containing protein</fullName>
    </recommendedName>
</protein>
<dbReference type="Gene3D" id="3.40.720.10">
    <property type="entry name" value="Alkaline Phosphatase, subunit A"/>
    <property type="match status" value="1"/>
</dbReference>
<comment type="caution">
    <text evidence="1">The sequence shown here is derived from an EMBL/GenBank/DDBJ whole genome shotgun (WGS) entry which is preliminary data.</text>
</comment>
<dbReference type="EMBL" id="JBHTKX010000003">
    <property type="protein sequence ID" value="MFD1130365.1"/>
    <property type="molecule type" value="Genomic_DNA"/>
</dbReference>
<keyword evidence="2" id="KW-1185">Reference proteome</keyword>
<reference evidence="2" key="1">
    <citation type="journal article" date="2019" name="Int. J. Syst. Evol. Microbiol.">
        <title>The Global Catalogue of Microorganisms (GCM) 10K type strain sequencing project: providing services to taxonomists for standard genome sequencing and annotation.</title>
        <authorList>
            <consortium name="The Broad Institute Genomics Platform"/>
            <consortium name="The Broad Institute Genome Sequencing Center for Infectious Disease"/>
            <person name="Wu L."/>
            <person name="Ma J."/>
        </authorList>
    </citation>
    <scope>NUCLEOTIDE SEQUENCE [LARGE SCALE GENOMIC DNA]</scope>
    <source>
        <strain evidence="2">CCUG 53519</strain>
    </source>
</reference>
<name>A0ABW3Q8Q1_9BACL</name>
<evidence type="ECO:0000313" key="2">
    <source>
        <dbReference type="Proteomes" id="UP001597169"/>
    </source>
</evidence>
<dbReference type="RefSeq" id="WP_251583772.1">
    <property type="nucleotide sequence ID" value="NZ_JBHTKX010000003.1"/>
</dbReference>